<accession>A0A2T0M3N1</accession>
<keyword evidence="3" id="KW-0804">Transcription</keyword>
<dbReference type="RefSeq" id="WP_106176834.1">
    <property type="nucleotide sequence ID" value="NZ_PVNH01000001.1"/>
</dbReference>
<dbReference type="PANTHER" id="PTHR44688">
    <property type="entry name" value="DNA-BINDING TRANSCRIPTIONAL ACTIVATOR DEVR_DOSR"/>
    <property type="match status" value="1"/>
</dbReference>
<dbReference type="GO" id="GO:0006355">
    <property type="term" value="P:regulation of DNA-templated transcription"/>
    <property type="evidence" value="ECO:0007669"/>
    <property type="project" value="InterPro"/>
</dbReference>
<dbReference type="OrthoDB" id="4811808at2"/>
<dbReference type="InterPro" id="IPR000792">
    <property type="entry name" value="Tscrpt_reg_LuxR_C"/>
</dbReference>
<protein>
    <submittedName>
        <fullName evidence="5">Regulatory LuxR family protein</fullName>
    </submittedName>
</protein>
<keyword evidence="1" id="KW-0805">Transcription regulation</keyword>
<dbReference type="Pfam" id="PF00196">
    <property type="entry name" value="GerE"/>
    <property type="match status" value="1"/>
</dbReference>
<sequence length="88" mass="9794">MVSVEHENVTESSDRRPFIRAGDSTAASLSPRQVQILTLVAAGLSNKEIARKLRISPKTVESHLQRLYDRHGVRRRAALVAQWMASTA</sequence>
<gene>
    <name evidence="5" type="ORF">B0I33_101519</name>
</gene>
<dbReference type="AlphaFoldDB" id="A0A2T0M3N1"/>
<organism evidence="5 6">
    <name type="scientific">Prauserella shujinwangii</name>
    <dbReference type="NCBI Taxonomy" id="1453103"/>
    <lineage>
        <taxon>Bacteria</taxon>
        <taxon>Bacillati</taxon>
        <taxon>Actinomycetota</taxon>
        <taxon>Actinomycetes</taxon>
        <taxon>Pseudonocardiales</taxon>
        <taxon>Pseudonocardiaceae</taxon>
        <taxon>Prauserella</taxon>
    </lineage>
</organism>
<dbReference type="PRINTS" id="PR00038">
    <property type="entry name" value="HTHLUXR"/>
</dbReference>
<dbReference type="PROSITE" id="PS50043">
    <property type="entry name" value="HTH_LUXR_2"/>
    <property type="match status" value="1"/>
</dbReference>
<dbReference type="EMBL" id="PVNH01000001">
    <property type="protein sequence ID" value="PRX51365.1"/>
    <property type="molecule type" value="Genomic_DNA"/>
</dbReference>
<reference evidence="5 6" key="1">
    <citation type="submission" date="2018-03" db="EMBL/GenBank/DDBJ databases">
        <title>Genomic Encyclopedia of Type Strains, Phase III (KMG-III): the genomes of soil and plant-associated and newly described type strains.</title>
        <authorList>
            <person name="Whitman W."/>
        </authorList>
    </citation>
    <scope>NUCLEOTIDE SEQUENCE [LARGE SCALE GENOMIC DNA]</scope>
    <source>
        <strain evidence="5 6">CGMCC 4.7125</strain>
    </source>
</reference>
<feature type="domain" description="HTH luxR-type" evidence="4">
    <location>
        <begin position="22"/>
        <end position="88"/>
    </location>
</feature>
<dbReference type="InterPro" id="IPR036388">
    <property type="entry name" value="WH-like_DNA-bd_sf"/>
</dbReference>
<dbReference type="PROSITE" id="PS00622">
    <property type="entry name" value="HTH_LUXR_1"/>
    <property type="match status" value="1"/>
</dbReference>
<evidence type="ECO:0000259" key="4">
    <source>
        <dbReference type="PROSITE" id="PS50043"/>
    </source>
</evidence>
<evidence type="ECO:0000313" key="5">
    <source>
        <dbReference type="EMBL" id="PRX51365.1"/>
    </source>
</evidence>
<evidence type="ECO:0000256" key="2">
    <source>
        <dbReference type="ARBA" id="ARBA00023125"/>
    </source>
</evidence>
<proteinExistence type="predicted"/>
<keyword evidence="6" id="KW-1185">Reference proteome</keyword>
<dbReference type="PANTHER" id="PTHR44688:SF16">
    <property type="entry name" value="DNA-BINDING TRANSCRIPTIONAL ACTIVATOR DEVR_DOSR"/>
    <property type="match status" value="1"/>
</dbReference>
<dbReference type="CDD" id="cd06170">
    <property type="entry name" value="LuxR_C_like"/>
    <property type="match status" value="1"/>
</dbReference>
<evidence type="ECO:0000313" key="6">
    <source>
        <dbReference type="Proteomes" id="UP000238362"/>
    </source>
</evidence>
<dbReference type="Proteomes" id="UP000238362">
    <property type="component" value="Unassembled WGS sequence"/>
</dbReference>
<name>A0A2T0M3N1_9PSEU</name>
<keyword evidence="2" id="KW-0238">DNA-binding</keyword>
<evidence type="ECO:0000256" key="1">
    <source>
        <dbReference type="ARBA" id="ARBA00023015"/>
    </source>
</evidence>
<dbReference type="SUPFAM" id="SSF46894">
    <property type="entry name" value="C-terminal effector domain of the bipartite response regulators"/>
    <property type="match status" value="1"/>
</dbReference>
<evidence type="ECO:0000256" key="3">
    <source>
        <dbReference type="ARBA" id="ARBA00023163"/>
    </source>
</evidence>
<dbReference type="InterPro" id="IPR016032">
    <property type="entry name" value="Sig_transdc_resp-reg_C-effctor"/>
</dbReference>
<comment type="caution">
    <text evidence="5">The sequence shown here is derived from an EMBL/GenBank/DDBJ whole genome shotgun (WGS) entry which is preliminary data.</text>
</comment>
<dbReference type="SMART" id="SM00421">
    <property type="entry name" value="HTH_LUXR"/>
    <property type="match status" value="1"/>
</dbReference>
<dbReference type="GO" id="GO:0003677">
    <property type="term" value="F:DNA binding"/>
    <property type="evidence" value="ECO:0007669"/>
    <property type="project" value="UniProtKB-KW"/>
</dbReference>
<dbReference type="Gene3D" id="1.10.10.10">
    <property type="entry name" value="Winged helix-like DNA-binding domain superfamily/Winged helix DNA-binding domain"/>
    <property type="match status" value="1"/>
</dbReference>